<protein>
    <recommendedName>
        <fullName evidence="3">thiamine phosphate synthase</fullName>
        <ecNumber evidence="3">2.5.1.3</ecNumber>
    </recommendedName>
</protein>
<evidence type="ECO:0000256" key="5">
    <source>
        <dbReference type="ARBA" id="ARBA00022723"/>
    </source>
</evidence>
<sequence length="191" mass="20126">MAKGRDEVEIAREALAGGARLLQLRDKTREKGLQLPIARALRALCRERGAPFIVNDHVDLALAVEADGVHVGQKDLPVSVVRRLVPPEMIVGCSANNPEEARRAEAAGADYVSVGRLFPTGSKQDTRPATPETLRAVKAAVSLPVCAIGGINEANIDEVVAAGVEMAAVIAAVITAPDVRQAARRLAARFG</sequence>
<dbReference type="Pfam" id="PF02581">
    <property type="entry name" value="TMP-TENI"/>
    <property type="match status" value="1"/>
</dbReference>
<evidence type="ECO:0000256" key="9">
    <source>
        <dbReference type="ARBA" id="ARBA00047851"/>
    </source>
</evidence>
<dbReference type="FunFam" id="3.20.20.70:FF:000096">
    <property type="entry name" value="Thiamine-phosphate synthase"/>
    <property type="match status" value="1"/>
</dbReference>
<evidence type="ECO:0000256" key="2">
    <source>
        <dbReference type="ARBA" id="ARBA00005165"/>
    </source>
</evidence>
<dbReference type="GO" id="GO:0009228">
    <property type="term" value="P:thiamine biosynthetic process"/>
    <property type="evidence" value="ECO:0007669"/>
    <property type="project" value="UniProtKB-KW"/>
</dbReference>
<keyword evidence="5" id="KW-0479">Metal-binding</keyword>
<dbReference type="InterPro" id="IPR034291">
    <property type="entry name" value="TMP_synthase"/>
</dbReference>
<evidence type="ECO:0000256" key="10">
    <source>
        <dbReference type="ARBA" id="ARBA00047883"/>
    </source>
</evidence>
<evidence type="ECO:0000256" key="3">
    <source>
        <dbReference type="ARBA" id="ARBA00012830"/>
    </source>
</evidence>
<comment type="catalytic activity">
    <reaction evidence="10">
        <text>2-[(2R,5Z)-2-carboxy-4-methylthiazol-5(2H)-ylidene]ethyl phosphate + 4-amino-2-methyl-5-(diphosphooxymethyl)pyrimidine + 2 H(+) = thiamine phosphate + CO2 + diphosphate</text>
        <dbReference type="Rhea" id="RHEA:47844"/>
        <dbReference type="ChEBI" id="CHEBI:15378"/>
        <dbReference type="ChEBI" id="CHEBI:16526"/>
        <dbReference type="ChEBI" id="CHEBI:33019"/>
        <dbReference type="ChEBI" id="CHEBI:37575"/>
        <dbReference type="ChEBI" id="CHEBI:57841"/>
        <dbReference type="ChEBI" id="CHEBI:62899"/>
        <dbReference type="EC" id="2.5.1.3"/>
    </reaction>
</comment>
<evidence type="ECO:0000256" key="8">
    <source>
        <dbReference type="ARBA" id="ARBA00047334"/>
    </source>
</evidence>
<dbReference type="GO" id="GO:0046872">
    <property type="term" value="F:metal ion binding"/>
    <property type="evidence" value="ECO:0007669"/>
    <property type="project" value="UniProtKB-KW"/>
</dbReference>
<accession>A0A0F9APE7</accession>
<comment type="cofactor">
    <cofactor evidence="1">
        <name>Mg(2+)</name>
        <dbReference type="ChEBI" id="CHEBI:18420"/>
    </cofactor>
</comment>
<dbReference type="PANTHER" id="PTHR20857">
    <property type="entry name" value="THIAMINE-PHOSPHATE PYROPHOSPHORYLASE"/>
    <property type="match status" value="1"/>
</dbReference>
<gene>
    <name evidence="12" type="ORF">LCGC14_2625560</name>
</gene>
<evidence type="ECO:0000256" key="6">
    <source>
        <dbReference type="ARBA" id="ARBA00022842"/>
    </source>
</evidence>
<proteinExistence type="inferred from homology"/>
<evidence type="ECO:0000256" key="4">
    <source>
        <dbReference type="ARBA" id="ARBA00022679"/>
    </source>
</evidence>
<dbReference type="InterPro" id="IPR022998">
    <property type="entry name" value="ThiamineP_synth_TenI"/>
</dbReference>
<feature type="domain" description="Thiamine phosphate synthase/TenI" evidence="11">
    <location>
        <begin position="4"/>
        <end position="173"/>
    </location>
</feature>
<keyword evidence="7" id="KW-0784">Thiamine biosynthesis</keyword>
<dbReference type="InterPro" id="IPR013785">
    <property type="entry name" value="Aldolase_TIM"/>
</dbReference>
<keyword evidence="6" id="KW-0460">Magnesium</keyword>
<name>A0A0F9APE7_9ZZZZ</name>
<organism evidence="12">
    <name type="scientific">marine sediment metagenome</name>
    <dbReference type="NCBI Taxonomy" id="412755"/>
    <lineage>
        <taxon>unclassified sequences</taxon>
        <taxon>metagenomes</taxon>
        <taxon>ecological metagenomes</taxon>
    </lineage>
</organism>
<dbReference type="CDD" id="cd00564">
    <property type="entry name" value="TMP_TenI"/>
    <property type="match status" value="1"/>
</dbReference>
<dbReference type="GO" id="GO:0009229">
    <property type="term" value="P:thiamine diphosphate biosynthetic process"/>
    <property type="evidence" value="ECO:0007669"/>
    <property type="project" value="UniProtKB-UniPathway"/>
</dbReference>
<comment type="catalytic activity">
    <reaction evidence="9">
        <text>2-(2-carboxy-4-methylthiazol-5-yl)ethyl phosphate + 4-amino-2-methyl-5-(diphosphooxymethyl)pyrimidine + 2 H(+) = thiamine phosphate + CO2 + diphosphate</text>
        <dbReference type="Rhea" id="RHEA:47848"/>
        <dbReference type="ChEBI" id="CHEBI:15378"/>
        <dbReference type="ChEBI" id="CHEBI:16526"/>
        <dbReference type="ChEBI" id="CHEBI:33019"/>
        <dbReference type="ChEBI" id="CHEBI:37575"/>
        <dbReference type="ChEBI" id="CHEBI:57841"/>
        <dbReference type="ChEBI" id="CHEBI:62890"/>
        <dbReference type="EC" id="2.5.1.3"/>
    </reaction>
</comment>
<keyword evidence="4" id="KW-0808">Transferase</keyword>
<comment type="catalytic activity">
    <reaction evidence="8">
        <text>4-methyl-5-(2-phosphooxyethyl)-thiazole + 4-amino-2-methyl-5-(diphosphooxymethyl)pyrimidine + H(+) = thiamine phosphate + diphosphate</text>
        <dbReference type="Rhea" id="RHEA:22328"/>
        <dbReference type="ChEBI" id="CHEBI:15378"/>
        <dbReference type="ChEBI" id="CHEBI:33019"/>
        <dbReference type="ChEBI" id="CHEBI:37575"/>
        <dbReference type="ChEBI" id="CHEBI:57841"/>
        <dbReference type="ChEBI" id="CHEBI:58296"/>
        <dbReference type="EC" id="2.5.1.3"/>
    </reaction>
</comment>
<dbReference type="EMBL" id="LAZR01044904">
    <property type="protein sequence ID" value="KKL03497.1"/>
    <property type="molecule type" value="Genomic_DNA"/>
</dbReference>
<evidence type="ECO:0000313" key="12">
    <source>
        <dbReference type="EMBL" id="KKL03497.1"/>
    </source>
</evidence>
<dbReference type="InterPro" id="IPR036206">
    <property type="entry name" value="ThiamineP_synth_sf"/>
</dbReference>
<dbReference type="SUPFAM" id="SSF51391">
    <property type="entry name" value="Thiamin phosphate synthase"/>
    <property type="match status" value="1"/>
</dbReference>
<dbReference type="Gene3D" id="3.20.20.70">
    <property type="entry name" value="Aldolase class I"/>
    <property type="match status" value="1"/>
</dbReference>
<reference evidence="12" key="1">
    <citation type="journal article" date="2015" name="Nature">
        <title>Complex archaea that bridge the gap between prokaryotes and eukaryotes.</title>
        <authorList>
            <person name="Spang A."/>
            <person name="Saw J.H."/>
            <person name="Jorgensen S.L."/>
            <person name="Zaremba-Niedzwiedzka K."/>
            <person name="Martijn J."/>
            <person name="Lind A.E."/>
            <person name="van Eijk R."/>
            <person name="Schleper C."/>
            <person name="Guy L."/>
            <person name="Ettema T.J."/>
        </authorList>
    </citation>
    <scope>NUCLEOTIDE SEQUENCE</scope>
</reference>
<dbReference type="AlphaFoldDB" id="A0A0F9APE7"/>
<evidence type="ECO:0000256" key="1">
    <source>
        <dbReference type="ARBA" id="ARBA00001946"/>
    </source>
</evidence>
<evidence type="ECO:0000256" key="7">
    <source>
        <dbReference type="ARBA" id="ARBA00022977"/>
    </source>
</evidence>
<dbReference type="GO" id="GO:0005737">
    <property type="term" value="C:cytoplasm"/>
    <property type="evidence" value="ECO:0007669"/>
    <property type="project" value="TreeGrafter"/>
</dbReference>
<dbReference type="PANTHER" id="PTHR20857:SF15">
    <property type="entry name" value="THIAMINE-PHOSPHATE SYNTHASE"/>
    <property type="match status" value="1"/>
</dbReference>
<dbReference type="UniPathway" id="UPA00060">
    <property type="reaction ID" value="UER00141"/>
</dbReference>
<comment type="caution">
    <text evidence="12">The sequence shown here is derived from an EMBL/GenBank/DDBJ whole genome shotgun (WGS) entry which is preliminary data.</text>
</comment>
<dbReference type="GO" id="GO:0004789">
    <property type="term" value="F:thiamine-phosphate diphosphorylase activity"/>
    <property type="evidence" value="ECO:0007669"/>
    <property type="project" value="UniProtKB-EC"/>
</dbReference>
<comment type="pathway">
    <text evidence="2">Cofactor biosynthesis; thiamine diphosphate biosynthesis; thiamine phosphate from 4-amino-2-methyl-5-diphosphomethylpyrimidine and 4-methyl-5-(2-phosphoethyl)-thiazole: step 1/1.</text>
</comment>
<dbReference type="HAMAP" id="MF_00097">
    <property type="entry name" value="TMP_synthase"/>
    <property type="match status" value="1"/>
</dbReference>
<dbReference type="EC" id="2.5.1.3" evidence="3"/>
<evidence type="ECO:0000259" key="11">
    <source>
        <dbReference type="Pfam" id="PF02581"/>
    </source>
</evidence>
<dbReference type="NCBIfam" id="TIGR00693">
    <property type="entry name" value="thiE"/>
    <property type="match status" value="1"/>
</dbReference>